<dbReference type="PANTHER" id="PTHR43179:SF12">
    <property type="entry name" value="GALACTOFURANOSYLTRANSFERASE GLFT2"/>
    <property type="match status" value="1"/>
</dbReference>
<protein>
    <submittedName>
        <fullName evidence="5">Glycosyltransferase family 2 protein</fullName>
    </submittedName>
</protein>
<dbReference type="Pfam" id="PF00535">
    <property type="entry name" value="Glycos_transf_2"/>
    <property type="match status" value="1"/>
</dbReference>
<comment type="similarity">
    <text evidence="1">Belongs to the glycosyltransferase 2 family.</text>
</comment>
<gene>
    <name evidence="5" type="ORF">EKH83_11785</name>
</gene>
<organism evidence="5 6">
    <name type="scientific">Arcticibacter tournemirensis</name>
    <dbReference type="NCBI Taxonomy" id="699437"/>
    <lineage>
        <taxon>Bacteria</taxon>
        <taxon>Pseudomonadati</taxon>
        <taxon>Bacteroidota</taxon>
        <taxon>Sphingobacteriia</taxon>
        <taxon>Sphingobacteriales</taxon>
        <taxon>Sphingobacteriaceae</taxon>
        <taxon>Arcticibacter</taxon>
    </lineage>
</organism>
<proteinExistence type="inferred from homology"/>
<dbReference type="PANTHER" id="PTHR43179">
    <property type="entry name" value="RHAMNOSYLTRANSFERASE WBBL"/>
    <property type="match status" value="1"/>
</dbReference>
<feature type="domain" description="Glycosyltransferase 2-like" evidence="4">
    <location>
        <begin position="19"/>
        <end position="126"/>
    </location>
</feature>
<dbReference type="InterPro" id="IPR029044">
    <property type="entry name" value="Nucleotide-diphossugar_trans"/>
</dbReference>
<dbReference type="SUPFAM" id="SSF53448">
    <property type="entry name" value="Nucleotide-diphospho-sugar transferases"/>
    <property type="match status" value="1"/>
</dbReference>
<comment type="caution">
    <text evidence="5">The sequence shown here is derived from an EMBL/GenBank/DDBJ whole genome shotgun (WGS) entry which is preliminary data.</text>
</comment>
<evidence type="ECO:0000256" key="3">
    <source>
        <dbReference type="ARBA" id="ARBA00022679"/>
    </source>
</evidence>
<evidence type="ECO:0000256" key="2">
    <source>
        <dbReference type="ARBA" id="ARBA00022676"/>
    </source>
</evidence>
<dbReference type="Gene3D" id="3.90.550.10">
    <property type="entry name" value="Spore Coat Polysaccharide Biosynthesis Protein SpsA, Chain A"/>
    <property type="match status" value="1"/>
</dbReference>
<dbReference type="AlphaFoldDB" id="A0A4Q0M8A2"/>
<name>A0A4Q0M8A2_9SPHI</name>
<evidence type="ECO:0000313" key="6">
    <source>
        <dbReference type="Proteomes" id="UP000290848"/>
    </source>
</evidence>
<evidence type="ECO:0000256" key="1">
    <source>
        <dbReference type="ARBA" id="ARBA00006739"/>
    </source>
</evidence>
<evidence type="ECO:0000259" key="4">
    <source>
        <dbReference type="Pfam" id="PF00535"/>
    </source>
</evidence>
<keyword evidence="2" id="KW-0328">Glycosyltransferase</keyword>
<dbReference type="Proteomes" id="UP000290848">
    <property type="component" value="Unassembled WGS sequence"/>
</dbReference>
<accession>A0A4Q0M8A2</accession>
<dbReference type="InterPro" id="IPR001173">
    <property type="entry name" value="Glyco_trans_2-like"/>
</dbReference>
<evidence type="ECO:0000313" key="5">
    <source>
        <dbReference type="EMBL" id="RXF69361.1"/>
    </source>
</evidence>
<sequence>MIFKLQGLKILQRKNLAGIVLYNPDLSRLSENINAIISQVDQLVLVDNGSIDQSHLPELAKIEKVVIVKNGDNKGIAGALNQILEFADENRYEWVLTLDQDSVVSKDIIGAYNQFVNKDSLGMLTCNIIDRNFILCVEEDDGEVEMCITSGSYVRVEAWKDIKGFDESMFIDSVDFDFCLSLRKHNWKIFRTYKTNILHEVGKSKVVKILGREYLALNHSPLRCYYIIRNRVYIGRKHNMGFKSFKVIMRLFYTVLIFEQQKMKKLVMMIKGLFVGLSCKINRNDKFN</sequence>
<dbReference type="GO" id="GO:0016757">
    <property type="term" value="F:glycosyltransferase activity"/>
    <property type="evidence" value="ECO:0007669"/>
    <property type="project" value="UniProtKB-KW"/>
</dbReference>
<dbReference type="EMBL" id="RXOC01000007">
    <property type="protein sequence ID" value="RXF69361.1"/>
    <property type="molecule type" value="Genomic_DNA"/>
</dbReference>
<keyword evidence="3 5" id="KW-0808">Transferase</keyword>
<dbReference type="CDD" id="cd02526">
    <property type="entry name" value="GT2_RfbF_like"/>
    <property type="match status" value="1"/>
</dbReference>
<dbReference type="RefSeq" id="WP_128769634.1">
    <property type="nucleotide sequence ID" value="NZ_RXOC01000007.1"/>
</dbReference>
<reference evidence="5 6" key="1">
    <citation type="submission" date="2018-12" db="EMBL/GenBank/DDBJ databases">
        <title>The Draft Genome Sequence of the Soil Bacterium Pedobacter tournemirensis R1.</title>
        <authorList>
            <person name="He J."/>
        </authorList>
    </citation>
    <scope>NUCLEOTIDE SEQUENCE [LARGE SCALE GENOMIC DNA]</scope>
    <source>
        <strain evidence="5 6">R1</strain>
    </source>
</reference>